<dbReference type="InterPro" id="IPR011059">
    <property type="entry name" value="Metal-dep_hydrolase_composite"/>
</dbReference>
<dbReference type="Gene3D" id="3.20.20.140">
    <property type="entry name" value="Metal-dependent hydrolases"/>
    <property type="match status" value="1"/>
</dbReference>
<name>A0A6N7S2F2_9FIRM</name>
<dbReference type="Proteomes" id="UP000433575">
    <property type="component" value="Unassembled WGS sequence"/>
</dbReference>
<dbReference type="PANTHER" id="PTHR43135:SF3">
    <property type="entry name" value="ALPHA-D-RIBOSE 1-METHYLPHOSPHONATE 5-TRIPHOSPHATE DIPHOSPHATASE"/>
    <property type="match status" value="1"/>
</dbReference>
<feature type="domain" description="Amidohydrolase-related" evidence="1">
    <location>
        <begin position="328"/>
        <end position="392"/>
    </location>
</feature>
<dbReference type="PANTHER" id="PTHR43135">
    <property type="entry name" value="ALPHA-D-RIBOSE 1-METHYLPHOSPHONATE 5-TRIPHOSPHATE DIPHOSPHATASE"/>
    <property type="match status" value="1"/>
</dbReference>
<dbReference type="InterPro" id="IPR006680">
    <property type="entry name" value="Amidohydro-rel"/>
</dbReference>
<evidence type="ECO:0000313" key="3">
    <source>
        <dbReference type="EMBL" id="MSC31800.1"/>
    </source>
</evidence>
<evidence type="ECO:0000259" key="1">
    <source>
        <dbReference type="Pfam" id="PF01979"/>
    </source>
</evidence>
<dbReference type="Proteomes" id="UP000480929">
    <property type="component" value="Unassembled WGS sequence"/>
</dbReference>
<dbReference type="Gene3D" id="2.30.40.10">
    <property type="entry name" value="Urease, subunit C, domain 1"/>
    <property type="match status" value="1"/>
</dbReference>
<sequence>MCLGNHYNGSRQKKNGGIDLILIRNGNVHDGLGQVLAKTDILIDNGKIVRIGQHLEVAQAQVIEAEGKCVMPGWIDPLSGWGTAAGRGQARDNDETSDPLTPQLDVYYAFDPESMMYQELWGYGITAAGVAPSNNNILGGSAAVFKAYGKTAEAMCVKVPAALKGSVDDKVKQTYGPRNAAPMTKMGIFSALRELIAKCRSDKAEDQKDLKVQAFRPVLEGRLPLILNCNTKAEADAVLSLFEKEPVQLILANMYQLDESLKDKACGLILGDLTDGFNRYHAAVDYKALFDLIKAGKPVALSAFGDAVSPGREILMWNAHGLLAQARRLGAEITSEDVLKMLTSVPAQLLGVADRIGSLTEGKDADVVIWSGNPLETFRALPETVMISGEIVKGEKAA</sequence>
<keyword evidence="2" id="KW-0378">Hydrolase</keyword>
<protein>
    <submittedName>
        <fullName evidence="2">Amidohydrolase family protein</fullName>
    </submittedName>
</protein>
<dbReference type="AlphaFoldDB" id="A0A6N7S2F2"/>
<keyword evidence="5" id="KW-1185">Reference proteome</keyword>
<gene>
    <name evidence="3" type="ORF">GKD88_01495</name>
    <name evidence="2" type="ORF">GKE08_01485</name>
</gene>
<dbReference type="InterPro" id="IPR051781">
    <property type="entry name" value="Metallo-dep_Hydrolase"/>
</dbReference>
<dbReference type="EMBL" id="WKPJ01000001">
    <property type="protein sequence ID" value="MSA88004.1"/>
    <property type="molecule type" value="Genomic_DNA"/>
</dbReference>
<dbReference type="InterPro" id="IPR032466">
    <property type="entry name" value="Metal_Hydrolase"/>
</dbReference>
<comment type="caution">
    <text evidence="2">The sequence shown here is derived from an EMBL/GenBank/DDBJ whole genome shotgun (WGS) entry which is preliminary data.</text>
</comment>
<evidence type="ECO:0000313" key="2">
    <source>
        <dbReference type="EMBL" id="MSA88004.1"/>
    </source>
</evidence>
<dbReference type="OrthoDB" id="9802793at2"/>
<dbReference type="Pfam" id="PF01979">
    <property type="entry name" value="Amidohydro_1"/>
    <property type="match status" value="1"/>
</dbReference>
<reference evidence="4 5" key="1">
    <citation type="journal article" date="2019" name="Nat. Med.">
        <title>A library of human gut bacterial isolates paired with longitudinal multiomics data enables mechanistic microbiome research.</title>
        <authorList>
            <person name="Poyet M."/>
            <person name="Groussin M."/>
            <person name="Gibbons S.M."/>
            <person name="Avila-Pacheco J."/>
            <person name="Jiang X."/>
            <person name="Kearney S.M."/>
            <person name="Perrotta A.R."/>
            <person name="Berdy B."/>
            <person name="Zhao S."/>
            <person name="Lieberman T.D."/>
            <person name="Swanson P.K."/>
            <person name="Smith M."/>
            <person name="Roesemann S."/>
            <person name="Alexander J.E."/>
            <person name="Rich S.A."/>
            <person name="Livny J."/>
            <person name="Vlamakis H."/>
            <person name="Clish C."/>
            <person name="Bullock K."/>
            <person name="Deik A."/>
            <person name="Scott J."/>
            <person name="Pierce K.A."/>
            <person name="Xavier R.J."/>
            <person name="Alm E.J."/>
        </authorList>
    </citation>
    <scope>NUCLEOTIDE SEQUENCE [LARGE SCALE GENOMIC DNA]</scope>
    <source>
        <strain evidence="2 4">BIOML-A4</strain>
        <strain evidence="3 5">BIOML-A5</strain>
    </source>
</reference>
<evidence type="ECO:0000313" key="5">
    <source>
        <dbReference type="Proteomes" id="UP000480929"/>
    </source>
</evidence>
<dbReference type="SUPFAM" id="SSF51338">
    <property type="entry name" value="Composite domain of metallo-dependent hydrolases"/>
    <property type="match status" value="1"/>
</dbReference>
<proteinExistence type="predicted"/>
<dbReference type="GO" id="GO:0016810">
    <property type="term" value="F:hydrolase activity, acting on carbon-nitrogen (but not peptide) bonds"/>
    <property type="evidence" value="ECO:0007669"/>
    <property type="project" value="InterPro"/>
</dbReference>
<organism evidence="2 4">
    <name type="scientific">Holdemania massiliensis</name>
    <dbReference type="NCBI Taxonomy" id="1468449"/>
    <lineage>
        <taxon>Bacteria</taxon>
        <taxon>Bacillati</taxon>
        <taxon>Bacillota</taxon>
        <taxon>Erysipelotrichia</taxon>
        <taxon>Erysipelotrichales</taxon>
        <taxon>Erysipelotrichaceae</taxon>
        <taxon>Holdemania</taxon>
    </lineage>
</organism>
<dbReference type="SUPFAM" id="SSF51556">
    <property type="entry name" value="Metallo-dependent hydrolases"/>
    <property type="match status" value="1"/>
</dbReference>
<evidence type="ECO:0000313" key="4">
    <source>
        <dbReference type="Proteomes" id="UP000433575"/>
    </source>
</evidence>
<accession>A0A6N7S2F2</accession>
<dbReference type="EMBL" id="WKPI01000001">
    <property type="protein sequence ID" value="MSC31800.1"/>
    <property type="molecule type" value="Genomic_DNA"/>
</dbReference>